<reference evidence="1 2" key="1">
    <citation type="journal article" date="2023" name="Life. Sci Alliance">
        <title>Evolutionary insights into 3D genome organization and epigenetic landscape of Vigna mungo.</title>
        <authorList>
            <person name="Junaid A."/>
            <person name="Singh B."/>
            <person name="Bhatia S."/>
        </authorList>
    </citation>
    <scope>NUCLEOTIDE SEQUENCE [LARGE SCALE GENOMIC DNA]</scope>
    <source>
        <strain evidence="1">Urdbean</strain>
    </source>
</reference>
<dbReference type="AlphaFoldDB" id="A0AAQ3P082"/>
<dbReference type="EMBL" id="CP144699">
    <property type="protein sequence ID" value="WVZ19736.1"/>
    <property type="molecule type" value="Genomic_DNA"/>
</dbReference>
<name>A0AAQ3P082_VIGMU</name>
<evidence type="ECO:0000313" key="1">
    <source>
        <dbReference type="EMBL" id="WVZ19736.1"/>
    </source>
</evidence>
<gene>
    <name evidence="1" type="ORF">V8G54_007058</name>
</gene>
<dbReference type="Proteomes" id="UP001374535">
    <property type="component" value="Chromosome 2"/>
</dbReference>
<sequence>MKKKIYSPLTELVTKECNIINSTRTYHVERRMYCFHESLPASRPPPVAFSPPKAPPISAPFVGIFAFTIPQSLPRGLHHIHIHEQVKSIIFRVLVASTKSLLELQQSSL</sequence>
<organism evidence="1 2">
    <name type="scientific">Vigna mungo</name>
    <name type="common">Black gram</name>
    <name type="synonym">Phaseolus mungo</name>
    <dbReference type="NCBI Taxonomy" id="3915"/>
    <lineage>
        <taxon>Eukaryota</taxon>
        <taxon>Viridiplantae</taxon>
        <taxon>Streptophyta</taxon>
        <taxon>Embryophyta</taxon>
        <taxon>Tracheophyta</taxon>
        <taxon>Spermatophyta</taxon>
        <taxon>Magnoliopsida</taxon>
        <taxon>eudicotyledons</taxon>
        <taxon>Gunneridae</taxon>
        <taxon>Pentapetalae</taxon>
        <taxon>rosids</taxon>
        <taxon>fabids</taxon>
        <taxon>Fabales</taxon>
        <taxon>Fabaceae</taxon>
        <taxon>Papilionoideae</taxon>
        <taxon>50 kb inversion clade</taxon>
        <taxon>NPAAA clade</taxon>
        <taxon>indigoferoid/millettioid clade</taxon>
        <taxon>Phaseoleae</taxon>
        <taxon>Vigna</taxon>
    </lineage>
</organism>
<proteinExistence type="predicted"/>
<keyword evidence="2" id="KW-1185">Reference proteome</keyword>
<accession>A0AAQ3P082</accession>
<evidence type="ECO:0000313" key="2">
    <source>
        <dbReference type="Proteomes" id="UP001374535"/>
    </source>
</evidence>
<protein>
    <submittedName>
        <fullName evidence="1">Uncharacterized protein</fullName>
    </submittedName>
</protein>